<dbReference type="EMBL" id="PJCH01000010">
    <property type="protein sequence ID" value="PQA87156.1"/>
    <property type="molecule type" value="Genomic_DNA"/>
</dbReference>
<keyword evidence="2" id="KW-1185">Reference proteome</keyword>
<dbReference type="OrthoDB" id="7619659at2"/>
<dbReference type="RefSeq" id="WP_104830714.1">
    <property type="nucleotide sequence ID" value="NZ_PJCH01000010.1"/>
</dbReference>
<evidence type="ECO:0000313" key="1">
    <source>
        <dbReference type="EMBL" id="PQA87156.1"/>
    </source>
</evidence>
<proteinExistence type="predicted"/>
<sequence length="110" mass="12103">MTGAKTRPLTIRLPARAVERLHERANIVKGRPTAIARELILAGLINGHSLEQAERMLTIERRLAAIDQQVQAVSQKSDAHAASTGRLLAMFEALLQVLTGEHSKDHSHLE</sequence>
<dbReference type="Proteomes" id="UP000239504">
    <property type="component" value="Unassembled WGS sequence"/>
</dbReference>
<reference evidence="1 2" key="1">
    <citation type="submission" date="2017-12" db="EMBL/GenBank/DDBJ databases">
        <authorList>
            <person name="Hurst M.R.H."/>
        </authorList>
    </citation>
    <scope>NUCLEOTIDE SEQUENCE [LARGE SCALE GENOMIC DNA]</scope>
    <source>
        <strain evidence="1 2">SY-3-19</strain>
    </source>
</reference>
<evidence type="ECO:0000313" key="2">
    <source>
        <dbReference type="Proteomes" id="UP000239504"/>
    </source>
</evidence>
<comment type="caution">
    <text evidence="1">The sequence shown here is derived from an EMBL/GenBank/DDBJ whole genome shotgun (WGS) entry which is preliminary data.</text>
</comment>
<dbReference type="AlphaFoldDB" id="A0A2S7K3U7"/>
<gene>
    <name evidence="1" type="ORF">CW354_14045</name>
</gene>
<organism evidence="1 2">
    <name type="scientific">Hyphococcus luteus</name>
    <dbReference type="NCBI Taxonomy" id="2058213"/>
    <lineage>
        <taxon>Bacteria</taxon>
        <taxon>Pseudomonadati</taxon>
        <taxon>Pseudomonadota</taxon>
        <taxon>Alphaproteobacteria</taxon>
        <taxon>Parvularculales</taxon>
        <taxon>Parvularculaceae</taxon>
        <taxon>Hyphococcus</taxon>
    </lineage>
</organism>
<accession>A0A2S7K3U7</accession>
<name>A0A2S7K3U7_9PROT</name>
<protein>
    <submittedName>
        <fullName evidence="1">Uncharacterized protein</fullName>
    </submittedName>
</protein>